<dbReference type="eggNOG" id="ENOG5031RZQ">
    <property type="taxonomic scope" value="Bacteria"/>
</dbReference>
<evidence type="ECO:0000313" key="2">
    <source>
        <dbReference type="Proteomes" id="UP000013248"/>
    </source>
</evidence>
<accession>N9M2B4</accession>
<dbReference type="Proteomes" id="UP000013248">
    <property type="component" value="Unassembled WGS sequence"/>
</dbReference>
<reference evidence="1 2" key="1">
    <citation type="submission" date="2013-02" db="EMBL/GenBank/DDBJ databases">
        <title>The Genome Sequence of Acinetobacter sp. ANC 3862.</title>
        <authorList>
            <consortium name="The Broad Institute Genome Sequencing Platform"/>
            <consortium name="The Broad Institute Genome Sequencing Center for Infectious Disease"/>
            <person name="Cerqueira G."/>
            <person name="Feldgarden M."/>
            <person name="Courvalin P."/>
            <person name="Perichon B."/>
            <person name="Grillot-Courvalin C."/>
            <person name="Clermont D."/>
            <person name="Rocha E."/>
            <person name="Yoon E.-J."/>
            <person name="Nemec A."/>
            <person name="Walker B."/>
            <person name="Young S.K."/>
            <person name="Zeng Q."/>
            <person name="Gargeya S."/>
            <person name="Fitzgerald M."/>
            <person name="Haas B."/>
            <person name="Abouelleil A."/>
            <person name="Alvarado L."/>
            <person name="Arachchi H.M."/>
            <person name="Berlin A.M."/>
            <person name="Chapman S.B."/>
            <person name="Dewar J."/>
            <person name="Goldberg J."/>
            <person name="Griggs A."/>
            <person name="Gujja S."/>
            <person name="Hansen M."/>
            <person name="Howarth C."/>
            <person name="Imamovic A."/>
            <person name="Larimer J."/>
            <person name="McCowan C."/>
            <person name="Murphy C."/>
            <person name="Neiman D."/>
            <person name="Pearson M."/>
            <person name="Priest M."/>
            <person name="Roberts A."/>
            <person name="Saif S."/>
            <person name="Shea T."/>
            <person name="Sisk P."/>
            <person name="Sykes S."/>
            <person name="Wortman J."/>
            <person name="Nusbaum C."/>
            <person name="Birren B."/>
        </authorList>
    </citation>
    <scope>NUCLEOTIDE SEQUENCE [LARGE SCALE GENOMIC DNA]</scope>
    <source>
        <strain evidence="1 2">ANC 3862</strain>
    </source>
</reference>
<dbReference type="EMBL" id="APRP01000014">
    <property type="protein sequence ID" value="ENX02673.1"/>
    <property type="molecule type" value="Genomic_DNA"/>
</dbReference>
<dbReference type="AlphaFoldDB" id="N9M2B4"/>
<comment type="caution">
    <text evidence="1">The sequence shown here is derived from an EMBL/GenBank/DDBJ whole genome shotgun (WGS) entry which is preliminary data.</text>
</comment>
<evidence type="ECO:0000313" key="1">
    <source>
        <dbReference type="EMBL" id="ENX02673.1"/>
    </source>
</evidence>
<name>N9M2B4_9GAMM</name>
<dbReference type="STRING" id="1217705.F900_01119"/>
<proteinExistence type="predicted"/>
<gene>
    <name evidence="1" type="ORF">F900_01119</name>
</gene>
<protein>
    <submittedName>
        <fullName evidence="1">Uncharacterized protein</fullName>
    </submittedName>
</protein>
<organism evidence="1 2">
    <name type="scientific">Acinetobacter modestus</name>
    <dbReference type="NCBI Taxonomy" id="1776740"/>
    <lineage>
        <taxon>Bacteria</taxon>
        <taxon>Pseudomonadati</taxon>
        <taxon>Pseudomonadota</taxon>
        <taxon>Gammaproteobacteria</taxon>
        <taxon>Moraxellales</taxon>
        <taxon>Moraxellaceae</taxon>
        <taxon>Acinetobacter</taxon>
    </lineage>
</organism>
<dbReference type="PROSITE" id="PS51257">
    <property type="entry name" value="PROKAR_LIPOPROTEIN"/>
    <property type="match status" value="1"/>
</dbReference>
<dbReference type="HOGENOM" id="CLU_1329587_0_0_6"/>
<sequence length="206" mass="22099">MKKFLLVVALTATVLVGCSKQPNSESNNENMTQPAIAQPVAEEKSDAEKGVERILSKDTLTDVIEMVKPTMSDEFDAFPASAGVLAFWMDNKHTKIGDIKVLDSSTRGKILKDSFNERGKRLCVSGTIVEIQVDRSGGFPSYHAGLASNYTDFTRVLAVGSTGELVANSSVTFCGVVIGKIGFNNAIGGTTNAPYLVGMFDLPENR</sequence>
<dbReference type="PATRIC" id="fig|1217705.3.peg.1074"/>
<dbReference type="RefSeq" id="WP_005215730.1">
    <property type="nucleotide sequence ID" value="NZ_KB850089.1"/>
</dbReference>